<feature type="transmembrane region" description="Helical" evidence="1">
    <location>
        <begin position="12"/>
        <end position="35"/>
    </location>
</feature>
<organism evidence="2">
    <name type="scientific">marine metagenome</name>
    <dbReference type="NCBI Taxonomy" id="408172"/>
    <lineage>
        <taxon>unclassified sequences</taxon>
        <taxon>metagenomes</taxon>
        <taxon>ecological metagenomes</taxon>
    </lineage>
</organism>
<sequence length="176" mass="18358">MASFGSRRGEAGSLTVYLMVGAFLVAGGFFVWLSIQAAPVEVVVVEGDEESMATVATVVDISDFGMNPMAHAATVIELRRLGVLNTMPGSSQTFFVGVPGDYLVKMLPEVAVIGGDLEYGATVSVTGTVYAMTDSAKDAWMASGGLAEGDRILADFAESFIEVRAVSITAPPQPDP</sequence>
<dbReference type="AlphaFoldDB" id="A0A381QN04"/>
<gene>
    <name evidence="2" type="ORF">METZ01_LOCUS33609</name>
</gene>
<accession>A0A381QN04</accession>
<proteinExistence type="predicted"/>
<evidence type="ECO:0000313" key="2">
    <source>
        <dbReference type="EMBL" id="SUZ80755.1"/>
    </source>
</evidence>
<dbReference type="EMBL" id="UINC01001439">
    <property type="protein sequence ID" value="SUZ80755.1"/>
    <property type="molecule type" value="Genomic_DNA"/>
</dbReference>
<keyword evidence="1" id="KW-0812">Transmembrane</keyword>
<evidence type="ECO:0000256" key="1">
    <source>
        <dbReference type="SAM" id="Phobius"/>
    </source>
</evidence>
<name>A0A381QN04_9ZZZZ</name>
<protein>
    <submittedName>
        <fullName evidence="2">Uncharacterized protein</fullName>
    </submittedName>
</protein>
<keyword evidence="1" id="KW-1133">Transmembrane helix</keyword>
<reference evidence="2" key="1">
    <citation type="submission" date="2018-05" db="EMBL/GenBank/DDBJ databases">
        <authorList>
            <person name="Lanie J.A."/>
            <person name="Ng W.-L."/>
            <person name="Kazmierczak K.M."/>
            <person name="Andrzejewski T.M."/>
            <person name="Davidsen T.M."/>
            <person name="Wayne K.J."/>
            <person name="Tettelin H."/>
            <person name="Glass J.I."/>
            <person name="Rusch D."/>
            <person name="Podicherti R."/>
            <person name="Tsui H.-C.T."/>
            <person name="Winkler M.E."/>
        </authorList>
    </citation>
    <scope>NUCLEOTIDE SEQUENCE</scope>
</reference>
<keyword evidence="1" id="KW-0472">Membrane</keyword>